<feature type="transmembrane region" description="Helical" evidence="1">
    <location>
        <begin position="7"/>
        <end position="29"/>
    </location>
</feature>
<evidence type="ECO:0000313" key="3">
    <source>
        <dbReference type="Proteomes" id="UP000648239"/>
    </source>
</evidence>
<keyword evidence="1" id="KW-1133">Transmembrane helix</keyword>
<feature type="transmembrane region" description="Helical" evidence="1">
    <location>
        <begin position="165"/>
        <end position="183"/>
    </location>
</feature>
<dbReference type="Proteomes" id="UP000648239">
    <property type="component" value="Unassembled WGS sequence"/>
</dbReference>
<dbReference type="AlphaFoldDB" id="A0A8J6XSS6"/>
<organism evidence="2 3">
    <name type="scientific">Candidatus Polarisedimenticola svalbardensis</name>
    <dbReference type="NCBI Taxonomy" id="2886004"/>
    <lineage>
        <taxon>Bacteria</taxon>
        <taxon>Pseudomonadati</taxon>
        <taxon>Acidobacteriota</taxon>
        <taxon>Candidatus Polarisedimenticolia</taxon>
        <taxon>Candidatus Polarisedimenticolales</taxon>
        <taxon>Candidatus Polarisedimenticolaceae</taxon>
        <taxon>Candidatus Polarisedimenticola</taxon>
    </lineage>
</organism>
<keyword evidence="1" id="KW-0472">Membrane</keyword>
<name>A0A8J6XSS6_9BACT</name>
<comment type="caution">
    <text evidence="2">The sequence shown here is derived from an EMBL/GenBank/DDBJ whole genome shotgun (WGS) entry which is preliminary data.</text>
</comment>
<gene>
    <name evidence="2" type="ORF">IFK94_07600</name>
</gene>
<proteinExistence type="predicted"/>
<protein>
    <submittedName>
        <fullName evidence="2">Uncharacterized protein</fullName>
    </submittedName>
</protein>
<evidence type="ECO:0000256" key="1">
    <source>
        <dbReference type="SAM" id="Phobius"/>
    </source>
</evidence>
<feature type="transmembrane region" description="Helical" evidence="1">
    <location>
        <begin position="99"/>
        <end position="119"/>
    </location>
</feature>
<dbReference type="EMBL" id="JACXWD010000019">
    <property type="protein sequence ID" value="MBD3867972.1"/>
    <property type="molecule type" value="Genomic_DNA"/>
</dbReference>
<accession>A0A8J6XSS6</accession>
<sequence>MVTLFELWLPILVSAVFVFIASSIIHMALPIHKNDYDKLPDEDRLLSAMRDAKVGRGDYFFPFACHKDLNSEETKKKFSLGPVGFITVRPNGPPAMGKALVQWFLLTIFMGVLVGYVTGVTCGPGTDYLRIFRISGAVAFIGYVASVPSESIWKGTKWSSTFKMMFDGAIYALVTAGVFGWLWPS</sequence>
<evidence type="ECO:0000313" key="2">
    <source>
        <dbReference type="EMBL" id="MBD3867972.1"/>
    </source>
</evidence>
<keyword evidence="1" id="KW-0812">Transmembrane</keyword>
<reference evidence="2 3" key="1">
    <citation type="submission" date="2020-08" db="EMBL/GenBank/DDBJ databases">
        <title>Acidobacteriota in marine sediments use diverse sulfur dissimilation pathways.</title>
        <authorList>
            <person name="Wasmund K."/>
        </authorList>
    </citation>
    <scope>NUCLEOTIDE SEQUENCE [LARGE SCALE GENOMIC DNA]</scope>
    <source>
        <strain evidence="2">MAG AM4</strain>
    </source>
</reference>
<feature type="transmembrane region" description="Helical" evidence="1">
    <location>
        <begin position="131"/>
        <end position="153"/>
    </location>
</feature>